<evidence type="ECO:0000313" key="1">
    <source>
        <dbReference type="EMBL" id="MBV2143750.1"/>
    </source>
</evidence>
<evidence type="ECO:0000313" key="2">
    <source>
        <dbReference type="Proteomes" id="UP000752297"/>
    </source>
</evidence>
<dbReference type="Proteomes" id="UP000752297">
    <property type="component" value="Unassembled WGS sequence"/>
</dbReference>
<sequence>MKTMRFIAALVIAVGLAGCGDSKVEATASTCADDYIQKALDQMSREADRIAFLDECETIKRIEALNRPGFKPSAPSKY</sequence>
<name>A0A949PRV8_9HYPH</name>
<dbReference type="EMBL" id="JAHRVA010000003">
    <property type="protein sequence ID" value="MBV2143750.1"/>
    <property type="molecule type" value="Genomic_DNA"/>
</dbReference>
<accession>A0A949PRV8</accession>
<keyword evidence="1" id="KW-0449">Lipoprotein</keyword>
<dbReference type="AlphaFoldDB" id="A0A949PRV8"/>
<organism evidence="1 2">
    <name type="scientific">Falsochrobactrum tianjinense</name>
    <dbReference type="NCBI Taxonomy" id="2706015"/>
    <lineage>
        <taxon>Bacteria</taxon>
        <taxon>Pseudomonadati</taxon>
        <taxon>Pseudomonadota</taxon>
        <taxon>Alphaproteobacteria</taxon>
        <taxon>Hyphomicrobiales</taxon>
        <taxon>Brucellaceae</taxon>
        <taxon>Falsochrobactrum</taxon>
    </lineage>
</organism>
<protein>
    <submittedName>
        <fullName evidence="1">Entry exclusion lipoprotein TrbK</fullName>
    </submittedName>
</protein>
<gene>
    <name evidence="1" type="primary">trbK</name>
    <name evidence="1" type="ORF">KUG47_09590</name>
</gene>
<dbReference type="InterPro" id="IPR027584">
    <property type="entry name" value="TrbK_RP4"/>
</dbReference>
<comment type="caution">
    <text evidence="1">The sequence shown here is derived from an EMBL/GenBank/DDBJ whole genome shotgun (WGS) entry which is preliminary data.</text>
</comment>
<dbReference type="RefSeq" id="WP_217677730.1">
    <property type="nucleotide sequence ID" value="NZ_JAHRVA010000003.1"/>
</dbReference>
<keyword evidence="2" id="KW-1185">Reference proteome</keyword>
<proteinExistence type="predicted"/>
<dbReference type="NCBIfam" id="TIGR04359">
    <property type="entry name" value="TrbK_RP4"/>
    <property type="match status" value="1"/>
</dbReference>
<reference evidence="1 2" key="1">
    <citation type="submission" date="2021-06" db="EMBL/GenBank/DDBJ databases">
        <title>Falsochrobactrum tianjin sp.nov., a new petroleum-degrading bacteria isolated from oily soils.</title>
        <authorList>
            <person name="Chen G."/>
            <person name="Chen H."/>
            <person name="Tian J."/>
            <person name="Qing J."/>
            <person name="Zhong L."/>
            <person name="Ma W."/>
            <person name="Song Y."/>
            <person name="Cui X."/>
            <person name="Yan B."/>
        </authorList>
    </citation>
    <scope>NUCLEOTIDE SEQUENCE [LARGE SCALE GENOMIC DNA]</scope>
    <source>
        <strain evidence="1 2">TDYN1</strain>
    </source>
</reference>